<keyword evidence="3 6" id="KW-0812">Transmembrane</keyword>
<evidence type="ECO:0000313" key="9">
    <source>
        <dbReference type="Proteomes" id="UP000030643"/>
    </source>
</evidence>
<proteinExistence type="predicted"/>
<keyword evidence="5 6" id="KW-0472">Membrane</keyword>
<protein>
    <submittedName>
        <fullName evidence="8">Putative membrane protein</fullName>
    </submittedName>
</protein>
<feature type="transmembrane region" description="Helical" evidence="6">
    <location>
        <begin position="155"/>
        <end position="174"/>
    </location>
</feature>
<dbReference type="Pfam" id="PF10035">
    <property type="entry name" value="DUF2179"/>
    <property type="match status" value="1"/>
</dbReference>
<dbReference type="STRING" id="1329250.WOSG25_021780"/>
<feature type="transmembrane region" description="Helical" evidence="6">
    <location>
        <begin position="50"/>
        <end position="74"/>
    </location>
</feature>
<feature type="transmembrane region" description="Helical" evidence="6">
    <location>
        <begin position="180"/>
        <end position="197"/>
    </location>
</feature>
<keyword evidence="9" id="KW-1185">Reference proteome</keyword>
<sequence>MSATVNTNHIRIRDLLLFTVGTAIYGWSLININIPNALAEGGVSGITLIIRALTGFNPAYATLLINIPLLVFGYRQLGRKALIYTIFGTGALSFWLWFWQLFPSHFNLHHDIFISALLAGLFAGFGSGIIYRAGGTTGGTDVLARIFEKNFSIPMGRSLFALDIVVLLASLVYIDINHMIYTLIASFVFAQIVNFTQEGAYPAKAFMIFTSQPEEMSHAIMDSLGRGTSLLTAEGGYTHNQQKVVYAVVDSSEMATVRQIIAEVDERAFVTIINVQETLGEGFTFSRPKRKFLHLS</sequence>
<feature type="transmembrane region" description="Helical" evidence="6">
    <location>
        <begin position="81"/>
        <end position="100"/>
    </location>
</feature>
<dbReference type="Gene3D" id="3.30.70.120">
    <property type="match status" value="1"/>
</dbReference>
<feature type="transmembrane region" description="Helical" evidence="6">
    <location>
        <begin position="12"/>
        <end position="30"/>
    </location>
</feature>
<evidence type="ECO:0000256" key="5">
    <source>
        <dbReference type="ARBA" id="ARBA00023136"/>
    </source>
</evidence>
<evidence type="ECO:0000256" key="4">
    <source>
        <dbReference type="ARBA" id="ARBA00022989"/>
    </source>
</evidence>
<dbReference type="GO" id="GO:0005886">
    <property type="term" value="C:plasma membrane"/>
    <property type="evidence" value="ECO:0007669"/>
    <property type="project" value="UniProtKB-SubCell"/>
</dbReference>
<evidence type="ECO:0000256" key="2">
    <source>
        <dbReference type="ARBA" id="ARBA00022475"/>
    </source>
</evidence>
<feature type="domain" description="DUF2179" evidence="7">
    <location>
        <begin position="226"/>
        <end position="280"/>
    </location>
</feature>
<dbReference type="PANTHER" id="PTHR33545">
    <property type="entry name" value="UPF0750 MEMBRANE PROTEIN YITT-RELATED"/>
    <property type="match status" value="1"/>
</dbReference>
<comment type="subcellular location">
    <subcellularLocation>
        <location evidence="1">Cell membrane</location>
        <topology evidence="1">Multi-pass membrane protein</topology>
    </subcellularLocation>
</comment>
<dbReference type="InterPro" id="IPR015867">
    <property type="entry name" value="N-reg_PII/ATP_PRibTrfase_C"/>
</dbReference>
<reference evidence="9" key="1">
    <citation type="journal article" date="2014" name="Genome Announc.">
        <title>Draft genome sequence of Weissella oryzae SG25T, isolated from fermented rice grains.</title>
        <authorList>
            <person name="Tanizawa Y."/>
            <person name="Fujisawa T."/>
            <person name="Mochizuki T."/>
            <person name="Kaminuma E."/>
            <person name="Suzuki Y."/>
            <person name="Nakamura Y."/>
            <person name="Tohno M."/>
        </authorList>
    </citation>
    <scope>NUCLEOTIDE SEQUENCE [LARGE SCALE GENOMIC DNA]</scope>
    <source>
        <strain evidence="9">DSM 25784 / JCM 18191 / LMG 30913 / SG25</strain>
    </source>
</reference>
<dbReference type="InterPro" id="IPR003740">
    <property type="entry name" value="YitT"/>
</dbReference>
<name>A0A069CZ92_WEIOS</name>
<dbReference type="PIRSF" id="PIRSF006483">
    <property type="entry name" value="Membrane_protein_YitT"/>
    <property type="match status" value="1"/>
</dbReference>
<keyword evidence="4 6" id="KW-1133">Transmembrane helix</keyword>
<gene>
    <name evidence="8" type="ORF">WOSG25_021780</name>
</gene>
<accession>A0A069CZ92</accession>
<dbReference type="Pfam" id="PF02588">
    <property type="entry name" value="YitT_membrane"/>
    <property type="match status" value="1"/>
</dbReference>
<dbReference type="PANTHER" id="PTHR33545:SF10">
    <property type="entry name" value="UPF0750 MEMBRANE PROTEIN YPJC"/>
    <property type="match status" value="1"/>
</dbReference>
<evidence type="ECO:0000259" key="7">
    <source>
        <dbReference type="Pfam" id="PF10035"/>
    </source>
</evidence>
<dbReference type="Proteomes" id="UP000030643">
    <property type="component" value="Unassembled WGS sequence"/>
</dbReference>
<dbReference type="InterPro" id="IPR051461">
    <property type="entry name" value="UPF0750_membrane"/>
</dbReference>
<dbReference type="InterPro" id="IPR019264">
    <property type="entry name" value="DUF2179"/>
</dbReference>
<evidence type="ECO:0000256" key="3">
    <source>
        <dbReference type="ARBA" id="ARBA00022692"/>
    </source>
</evidence>
<dbReference type="EMBL" id="DF820485">
    <property type="protein sequence ID" value="GAK30381.1"/>
    <property type="molecule type" value="Genomic_DNA"/>
</dbReference>
<organism evidence="8 9">
    <name type="scientific">Weissella oryzae (strain DSM 25784 / JCM 18191 / LMG 30913 / SG25)</name>
    <dbReference type="NCBI Taxonomy" id="1329250"/>
    <lineage>
        <taxon>Bacteria</taxon>
        <taxon>Bacillati</taxon>
        <taxon>Bacillota</taxon>
        <taxon>Bacilli</taxon>
        <taxon>Lactobacillales</taxon>
        <taxon>Lactobacillaceae</taxon>
        <taxon>Weissella</taxon>
    </lineage>
</organism>
<keyword evidence="2" id="KW-1003">Cell membrane</keyword>
<dbReference type="CDD" id="cd16380">
    <property type="entry name" value="YitT_C"/>
    <property type="match status" value="1"/>
</dbReference>
<evidence type="ECO:0000256" key="1">
    <source>
        <dbReference type="ARBA" id="ARBA00004651"/>
    </source>
</evidence>
<feature type="transmembrane region" description="Helical" evidence="6">
    <location>
        <begin position="112"/>
        <end position="134"/>
    </location>
</feature>
<dbReference type="OrthoDB" id="1758221at2"/>
<dbReference type="eggNOG" id="COG1284">
    <property type="taxonomic scope" value="Bacteria"/>
</dbReference>
<evidence type="ECO:0000313" key="8">
    <source>
        <dbReference type="EMBL" id="GAK30381.1"/>
    </source>
</evidence>
<evidence type="ECO:0000256" key="6">
    <source>
        <dbReference type="SAM" id="Phobius"/>
    </source>
</evidence>
<dbReference type="RefSeq" id="WP_027698496.1">
    <property type="nucleotide sequence ID" value="NZ_DF820485.1"/>
</dbReference>
<dbReference type="AlphaFoldDB" id="A0A069CZ92"/>